<name>A0ABX5Y2T4_9BACT</name>
<proteinExistence type="predicted"/>
<dbReference type="RefSeq" id="WP_145220108.1">
    <property type="nucleotide sequence ID" value="NZ_CP036432.1"/>
</dbReference>
<reference evidence="2 3" key="1">
    <citation type="submission" date="2019-02" db="EMBL/GenBank/DDBJ databases">
        <title>Deep-cultivation of Planctomycetes and their phenomic and genomic characterization uncovers novel biology.</title>
        <authorList>
            <person name="Wiegand S."/>
            <person name="Jogler M."/>
            <person name="Boedeker C."/>
            <person name="Pinto D."/>
            <person name="Vollmers J."/>
            <person name="Rivas-Marin E."/>
            <person name="Kohn T."/>
            <person name="Peeters S.H."/>
            <person name="Heuer A."/>
            <person name="Rast P."/>
            <person name="Oberbeckmann S."/>
            <person name="Bunk B."/>
            <person name="Jeske O."/>
            <person name="Meyerdierks A."/>
            <person name="Storesund J.E."/>
            <person name="Kallscheuer N."/>
            <person name="Luecker S."/>
            <person name="Lage O.M."/>
            <person name="Pohl T."/>
            <person name="Merkel B.J."/>
            <person name="Hornburger P."/>
            <person name="Mueller R.-W."/>
            <person name="Bruemmer F."/>
            <person name="Labrenz M."/>
            <person name="Spormann A.M."/>
            <person name="Op den Camp H."/>
            <person name="Overmann J."/>
            <person name="Amann R."/>
            <person name="Jetten M.S.M."/>
            <person name="Mascher T."/>
            <person name="Medema M.H."/>
            <person name="Devos D.P."/>
            <person name="Kaster A.-K."/>
            <person name="Ovreas L."/>
            <person name="Rohde M."/>
            <person name="Galperin M.Y."/>
            <person name="Jogler C."/>
        </authorList>
    </citation>
    <scope>NUCLEOTIDE SEQUENCE [LARGE SCALE GENOMIC DNA]</scope>
    <source>
        <strain evidence="2 3">TBK1r</strain>
    </source>
</reference>
<evidence type="ECO:0000313" key="2">
    <source>
        <dbReference type="EMBL" id="QDV88070.1"/>
    </source>
</evidence>
<evidence type="ECO:0000256" key="1">
    <source>
        <dbReference type="SAM" id="Phobius"/>
    </source>
</evidence>
<sequence>MICILSKPAEFEFLAPPVGDADVVDDVVTLGPADFQRIGIQPTETRLAVIRHAASRAAKSLARRQLSAPNPMTEQQLSRIAVSTYRLLDPRQRMDRHSRAHVGRIRPAALYRAGRAEFADGQILIQSCEASESSTATHHIDEVCQGRAFATDVTTFQNVRPTTAKPAMTLRRLATRPSLILTMIVTLLLTAGAVWNWGHNRNAGPERSLPAANRR</sequence>
<feature type="transmembrane region" description="Helical" evidence="1">
    <location>
        <begin position="178"/>
        <end position="198"/>
    </location>
</feature>
<dbReference type="Proteomes" id="UP000318081">
    <property type="component" value="Chromosome"/>
</dbReference>
<dbReference type="EMBL" id="CP036432">
    <property type="protein sequence ID" value="QDV88070.1"/>
    <property type="molecule type" value="Genomic_DNA"/>
</dbReference>
<accession>A0ABX5Y2T4</accession>
<organism evidence="2 3">
    <name type="scientific">Stieleria magnilauensis</name>
    <dbReference type="NCBI Taxonomy" id="2527963"/>
    <lineage>
        <taxon>Bacteria</taxon>
        <taxon>Pseudomonadati</taxon>
        <taxon>Planctomycetota</taxon>
        <taxon>Planctomycetia</taxon>
        <taxon>Pirellulales</taxon>
        <taxon>Pirellulaceae</taxon>
        <taxon>Stieleria</taxon>
    </lineage>
</organism>
<evidence type="ECO:0008006" key="4">
    <source>
        <dbReference type="Google" id="ProtNLM"/>
    </source>
</evidence>
<gene>
    <name evidence="2" type="ORF">TBK1r_71020</name>
</gene>
<keyword evidence="3" id="KW-1185">Reference proteome</keyword>
<keyword evidence="1" id="KW-0812">Transmembrane</keyword>
<keyword evidence="1" id="KW-0472">Membrane</keyword>
<evidence type="ECO:0000313" key="3">
    <source>
        <dbReference type="Proteomes" id="UP000318081"/>
    </source>
</evidence>
<keyword evidence="1" id="KW-1133">Transmembrane helix</keyword>
<protein>
    <recommendedName>
        <fullName evidence="4">SAM domain-containing protein</fullName>
    </recommendedName>
</protein>